<dbReference type="SUPFAM" id="SSF51126">
    <property type="entry name" value="Pectin lyase-like"/>
    <property type="match status" value="1"/>
</dbReference>
<sequence length="814" mass="82151">MAHSSSGRPVLLVPWRRRPSQQAVPLIAVLLGGLSLPDAAWAGGGLPQGGHYVAGAGTIAGAPGALVITQPGSSRGVIDWGSFSIGRGNTVMFDNGAGATLNRVTGCAPSTLLGNLNATGSVYLINPQGIVVGRSGVISTGGRFVASTLDLPDTAFVNGGTLTLSGTSSAKVVNLGKISSSGGDVFLIARDVVVNEGSVSAPNGTAEYVVGQQVMLSDSSSGRQVFVQTGSKGTVTDRGATQAAQINLEAADGNIYALAGRGSRIRATGTAIRDGHIWLVADNGHIKQQGTIAATNVDGSGGTVDTLAATLTLSHDAAVRARLWNVSTPDFTVDRATAHAFARSLNQGTSVDASATGTAGAAGDLTVTSNLDRKGPASLSLAAAHDVTIVQGTTIRNTGSGNLLLRADAGSIDNAGSVANYGTIDWSRSTGTVSALYDMNGTYTPGTILANSTWTAAPFSGLVTQVTGYKLVNSLTDLQHISADLAGNYALGKNIDASATDLSSHSVSSGGVDFIPLGSAATPFSGQFDGMGHVIDHFSQQEMYSPSETRSAGLFGEIGTSGVVRNVGMTNSALTAFQDADFNNPITITYGILAGRNLGLITYTSTTGFRGAPHYGNVPIGGLVGLNDGVIERSWSSASVGGAGEAGGLVGINTGLILQSFTTSNVGGDVFLEPGGLVGINSGTVSQSYASGGVLGLFAAGGLAYSNSGVIEQSFAAGPVLGPSYQGPAYGTYGGIVAYGAGGTIASNVYWDKQTTTRTVSTGDVSQLPASNGLTTAQMSNPASFDASWNFSPTGVWALPAGATHPVLRWQLGQ</sequence>
<dbReference type="Gene3D" id="2.160.20.110">
    <property type="match status" value="2"/>
</dbReference>
<dbReference type="EMBL" id="JAJITC010000018">
    <property type="protein sequence ID" value="MCC8405337.1"/>
    <property type="molecule type" value="Genomic_DNA"/>
</dbReference>
<dbReference type="InterPro" id="IPR012334">
    <property type="entry name" value="Pectin_lyas_fold"/>
</dbReference>
<accession>A0ABS8KKN6</accession>
<dbReference type="InterPro" id="IPR050909">
    <property type="entry name" value="Bact_Autotransporter_VF"/>
</dbReference>
<reference evidence="2 3" key="1">
    <citation type="submission" date="2021-11" db="EMBL/GenBank/DDBJ databases">
        <authorList>
            <person name="Oh E.-T."/>
            <person name="Kim S.-B."/>
        </authorList>
    </citation>
    <scope>NUCLEOTIDE SEQUENCE [LARGE SCALE GENOMIC DNA]</scope>
    <source>
        <strain evidence="2 3">MMS20-SJTN17</strain>
    </source>
</reference>
<proteinExistence type="predicted"/>
<dbReference type="PANTHER" id="PTHR12338">
    <property type="entry name" value="AUTOTRANSPORTER"/>
    <property type="match status" value="1"/>
</dbReference>
<keyword evidence="3" id="KW-1185">Reference proteome</keyword>
<dbReference type="Pfam" id="PF05860">
    <property type="entry name" value="TPS"/>
    <property type="match status" value="1"/>
</dbReference>
<evidence type="ECO:0000313" key="3">
    <source>
        <dbReference type="Proteomes" id="UP001430614"/>
    </source>
</evidence>
<dbReference type="RefSeq" id="WP_230564104.1">
    <property type="nucleotide sequence ID" value="NZ_JAJITC010000018.1"/>
</dbReference>
<dbReference type="InterPro" id="IPR008638">
    <property type="entry name" value="FhaB/CdiA-like_TPS"/>
</dbReference>
<dbReference type="Gene3D" id="2.160.20.10">
    <property type="entry name" value="Single-stranded right-handed beta-helix, Pectin lyase-like"/>
    <property type="match status" value="1"/>
</dbReference>
<evidence type="ECO:0000313" key="2">
    <source>
        <dbReference type="EMBL" id="MCC8405337.1"/>
    </source>
</evidence>
<dbReference type="SMART" id="SM00912">
    <property type="entry name" value="Haemagg_act"/>
    <property type="match status" value="1"/>
</dbReference>
<dbReference type="NCBIfam" id="TIGR01901">
    <property type="entry name" value="adhes_NPXG"/>
    <property type="match status" value="1"/>
</dbReference>
<dbReference type="Proteomes" id="UP001430614">
    <property type="component" value="Unassembled WGS sequence"/>
</dbReference>
<comment type="caution">
    <text evidence="2">The sequence shown here is derived from an EMBL/GenBank/DDBJ whole genome shotgun (WGS) entry which is preliminary data.</text>
</comment>
<gene>
    <name evidence="2" type="ORF">LJ655_26345</name>
</gene>
<protein>
    <submittedName>
        <fullName evidence="2">Filamentous hemagglutinin N-terminal domain-containing protein</fullName>
    </submittedName>
</protein>
<name>A0ABS8KKN6_9BURK</name>
<dbReference type="InterPro" id="IPR011050">
    <property type="entry name" value="Pectin_lyase_fold/virulence"/>
</dbReference>
<organism evidence="2 3">
    <name type="scientific">Paraburkholderia translucens</name>
    <dbReference type="NCBI Taxonomy" id="2886945"/>
    <lineage>
        <taxon>Bacteria</taxon>
        <taxon>Pseudomonadati</taxon>
        <taxon>Pseudomonadota</taxon>
        <taxon>Betaproteobacteria</taxon>
        <taxon>Burkholderiales</taxon>
        <taxon>Burkholderiaceae</taxon>
        <taxon>Paraburkholderia</taxon>
    </lineage>
</organism>
<evidence type="ECO:0000259" key="1">
    <source>
        <dbReference type="SMART" id="SM00912"/>
    </source>
</evidence>
<dbReference type="PANTHER" id="PTHR12338:SF5">
    <property type="entry name" value="ANTIGEN 43-RELATED"/>
    <property type="match status" value="1"/>
</dbReference>
<feature type="domain" description="Filamentous haemagglutinin FhaB/tRNA nuclease CdiA-like TPS" evidence="1">
    <location>
        <begin position="43"/>
        <end position="155"/>
    </location>
</feature>